<evidence type="ECO:0000313" key="2">
    <source>
        <dbReference type="EMBL" id="EME38794.1"/>
    </source>
</evidence>
<name>M2Y0F1_DOTSN</name>
<keyword evidence="3" id="KW-1185">Reference proteome</keyword>
<evidence type="ECO:0000313" key="3">
    <source>
        <dbReference type="Proteomes" id="UP000016933"/>
    </source>
</evidence>
<dbReference type="eggNOG" id="KOG1565">
    <property type="taxonomic scope" value="Eukaryota"/>
</dbReference>
<dbReference type="OrthoDB" id="3944128at2759"/>
<evidence type="ECO:0000256" key="1">
    <source>
        <dbReference type="SAM" id="MobiDB-lite"/>
    </source>
</evidence>
<reference evidence="2 3" key="2">
    <citation type="journal article" date="2012" name="PLoS Pathog.">
        <title>Diverse lifestyles and strategies of plant pathogenesis encoded in the genomes of eighteen Dothideomycetes fungi.</title>
        <authorList>
            <person name="Ohm R.A."/>
            <person name="Feau N."/>
            <person name="Henrissat B."/>
            <person name="Schoch C.L."/>
            <person name="Horwitz B.A."/>
            <person name="Barry K.W."/>
            <person name="Condon B.J."/>
            <person name="Copeland A.C."/>
            <person name="Dhillon B."/>
            <person name="Glaser F."/>
            <person name="Hesse C.N."/>
            <person name="Kosti I."/>
            <person name="LaButti K."/>
            <person name="Lindquist E.A."/>
            <person name="Lucas S."/>
            <person name="Salamov A.A."/>
            <person name="Bradshaw R.E."/>
            <person name="Ciuffetti L."/>
            <person name="Hamelin R.C."/>
            <person name="Kema G.H.J."/>
            <person name="Lawrence C."/>
            <person name="Scott J.A."/>
            <person name="Spatafora J.W."/>
            <person name="Turgeon B.G."/>
            <person name="de Wit P.J.G.M."/>
            <person name="Zhong S."/>
            <person name="Goodwin S.B."/>
            <person name="Grigoriev I.V."/>
        </authorList>
    </citation>
    <scope>NUCLEOTIDE SEQUENCE [LARGE SCALE GENOMIC DNA]</scope>
    <source>
        <strain evidence="3">NZE10 / CBS 128990</strain>
    </source>
</reference>
<organism evidence="2 3">
    <name type="scientific">Dothistroma septosporum (strain NZE10 / CBS 128990)</name>
    <name type="common">Red band needle blight fungus</name>
    <name type="synonym">Mycosphaerella pini</name>
    <dbReference type="NCBI Taxonomy" id="675120"/>
    <lineage>
        <taxon>Eukaryota</taxon>
        <taxon>Fungi</taxon>
        <taxon>Dikarya</taxon>
        <taxon>Ascomycota</taxon>
        <taxon>Pezizomycotina</taxon>
        <taxon>Dothideomycetes</taxon>
        <taxon>Dothideomycetidae</taxon>
        <taxon>Mycosphaerellales</taxon>
        <taxon>Mycosphaerellaceae</taxon>
        <taxon>Dothistroma</taxon>
    </lineage>
</organism>
<dbReference type="EMBL" id="KB446546">
    <property type="protein sequence ID" value="EME38794.1"/>
    <property type="molecule type" value="Genomic_DNA"/>
</dbReference>
<feature type="region of interest" description="Disordered" evidence="1">
    <location>
        <begin position="1"/>
        <end position="26"/>
    </location>
</feature>
<feature type="non-terminal residue" evidence="2">
    <location>
        <position position="313"/>
    </location>
</feature>
<gene>
    <name evidence="2" type="ORF">DOTSEDRAFT_139900</name>
</gene>
<sequence>MTAAPLRPTGTGSGNGLGNGTRLLPPTGPGLSSAKECWYEHMSFDEASSSWVRAHQTISTTYQVENGMSISQVTYYENATTLCDGHARVTYSPAISLSTGSITVANSGAKNRTSTIVQTFWSGDYTSEGHPSPSCLITATSDCDALWSMYSTSVASGSAPAETPPCKNATVAAAWSSATNYIYGCGDCTIYGEGVELVYFPTTKERDFCASTPTATLTHYGPSAVITAYAGKSTTTEGQVFDNQTVWADGHAFTTETAYISISTVYAVDRCSKTYGGVIHDAILALPSESVLSLRYSQDHFQRVMKTDTQTGF</sequence>
<dbReference type="OMA" id="SSAKECW"/>
<dbReference type="AlphaFoldDB" id="M2Y0F1"/>
<protein>
    <submittedName>
        <fullName evidence="2">Uncharacterized protein</fullName>
    </submittedName>
</protein>
<dbReference type="STRING" id="675120.M2Y0F1"/>
<reference evidence="3" key="1">
    <citation type="journal article" date="2012" name="PLoS Genet.">
        <title>The genomes of the fungal plant pathogens Cladosporium fulvum and Dothistroma septosporum reveal adaptation to different hosts and lifestyles but also signatures of common ancestry.</title>
        <authorList>
            <person name="de Wit P.J.G.M."/>
            <person name="van der Burgt A."/>
            <person name="Oekmen B."/>
            <person name="Stergiopoulos I."/>
            <person name="Abd-Elsalam K.A."/>
            <person name="Aerts A.L."/>
            <person name="Bahkali A.H."/>
            <person name="Beenen H.G."/>
            <person name="Chettri P."/>
            <person name="Cox M.P."/>
            <person name="Datema E."/>
            <person name="de Vries R.P."/>
            <person name="Dhillon B."/>
            <person name="Ganley A.R."/>
            <person name="Griffiths S.A."/>
            <person name="Guo Y."/>
            <person name="Hamelin R.C."/>
            <person name="Henrissat B."/>
            <person name="Kabir M.S."/>
            <person name="Jashni M.K."/>
            <person name="Kema G."/>
            <person name="Klaubauf S."/>
            <person name="Lapidus A."/>
            <person name="Levasseur A."/>
            <person name="Lindquist E."/>
            <person name="Mehrabi R."/>
            <person name="Ohm R.A."/>
            <person name="Owen T.J."/>
            <person name="Salamov A."/>
            <person name="Schwelm A."/>
            <person name="Schijlen E."/>
            <person name="Sun H."/>
            <person name="van den Burg H.A."/>
            <person name="van Ham R.C.H.J."/>
            <person name="Zhang S."/>
            <person name="Goodwin S.B."/>
            <person name="Grigoriev I.V."/>
            <person name="Collemare J."/>
            <person name="Bradshaw R.E."/>
        </authorList>
    </citation>
    <scope>NUCLEOTIDE SEQUENCE [LARGE SCALE GENOMIC DNA]</scope>
    <source>
        <strain evidence="3">NZE10 / CBS 128990</strain>
    </source>
</reference>
<dbReference type="HOGENOM" id="CLU_890126_0_0_1"/>
<dbReference type="Proteomes" id="UP000016933">
    <property type="component" value="Unassembled WGS sequence"/>
</dbReference>
<accession>M2Y0F1</accession>
<proteinExistence type="predicted"/>